<evidence type="ECO:0000313" key="2">
    <source>
        <dbReference type="Proteomes" id="UP001469553"/>
    </source>
</evidence>
<protein>
    <submittedName>
        <fullName evidence="1">Uncharacterized protein</fullName>
    </submittedName>
</protein>
<reference evidence="1 2" key="1">
    <citation type="submission" date="2021-06" db="EMBL/GenBank/DDBJ databases">
        <authorList>
            <person name="Palmer J.M."/>
        </authorList>
    </citation>
    <scope>NUCLEOTIDE SEQUENCE [LARGE SCALE GENOMIC DNA]</scope>
    <source>
        <strain evidence="1 2">AS_MEX2019</strain>
        <tissue evidence="1">Muscle</tissue>
    </source>
</reference>
<comment type="caution">
    <text evidence="1">The sequence shown here is derived from an EMBL/GenBank/DDBJ whole genome shotgun (WGS) entry which is preliminary data.</text>
</comment>
<keyword evidence="2" id="KW-1185">Reference proteome</keyword>
<dbReference type="EMBL" id="JAHRIP010053031">
    <property type="protein sequence ID" value="MEQ2301513.1"/>
    <property type="molecule type" value="Genomic_DNA"/>
</dbReference>
<sequence length="70" mass="7606">MRPCLFAFPYSFIPAAKVLRNTHTCPPHVSLSGDGLRAERRSGRALVQLTSSLLSSPPLSNRALPCRQAS</sequence>
<organism evidence="1 2">
    <name type="scientific">Ameca splendens</name>
    <dbReference type="NCBI Taxonomy" id="208324"/>
    <lineage>
        <taxon>Eukaryota</taxon>
        <taxon>Metazoa</taxon>
        <taxon>Chordata</taxon>
        <taxon>Craniata</taxon>
        <taxon>Vertebrata</taxon>
        <taxon>Euteleostomi</taxon>
        <taxon>Actinopterygii</taxon>
        <taxon>Neopterygii</taxon>
        <taxon>Teleostei</taxon>
        <taxon>Neoteleostei</taxon>
        <taxon>Acanthomorphata</taxon>
        <taxon>Ovalentaria</taxon>
        <taxon>Atherinomorphae</taxon>
        <taxon>Cyprinodontiformes</taxon>
        <taxon>Goodeidae</taxon>
        <taxon>Ameca</taxon>
    </lineage>
</organism>
<evidence type="ECO:0000313" key="1">
    <source>
        <dbReference type="EMBL" id="MEQ2301513.1"/>
    </source>
</evidence>
<name>A0ABV0Z5N8_9TELE</name>
<accession>A0ABV0Z5N8</accession>
<gene>
    <name evidence="1" type="ORF">AMECASPLE_036878</name>
</gene>
<dbReference type="Proteomes" id="UP001469553">
    <property type="component" value="Unassembled WGS sequence"/>
</dbReference>
<proteinExistence type="predicted"/>